<dbReference type="Pfam" id="PF02677">
    <property type="entry name" value="QueH"/>
    <property type="match status" value="1"/>
</dbReference>
<keyword evidence="8 17" id="KW-0479">Metal-binding</keyword>
<dbReference type="RefSeq" id="WP_166032350.1">
    <property type="nucleotide sequence ID" value="NZ_CP048877.1"/>
</dbReference>
<evidence type="ECO:0000256" key="12">
    <source>
        <dbReference type="ARBA" id="ARBA00023014"/>
    </source>
</evidence>
<feature type="disulfide bond" description="Redox-active" evidence="17">
    <location>
        <begin position="163"/>
        <end position="165"/>
    </location>
</feature>
<keyword evidence="9 17" id="KW-0671">Queuosine biosynthesis</keyword>
<dbReference type="GO" id="GO:0051539">
    <property type="term" value="F:4 iron, 4 sulfur cluster binding"/>
    <property type="evidence" value="ECO:0007669"/>
    <property type="project" value="UniProtKB-UniRule"/>
</dbReference>
<dbReference type="EMBL" id="CP048877">
    <property type="protein sequence ID" value="QIJ72132.1"/>
    <property type="molecule type" value="Genomic_DNA"/>
</dbReference>
<evidence type="ECO:0000256" key="10">
    <source>
        <dbReference type="ARBA" id="ARBA00023002"/>
    </source>
</evidence>
<keyword evidence="7 17" id="KW-0819">tRNA processing</keyword>
<dbReference type="PANTHER" id="PTHR36701">
    <property type="entry name" value="EPOXYQUEUOSINE REDUCTASE QUEH"/>
    <property type="match status" value="1"/>
</dbReference>
<evidence type="ECO:0000256" key="14">
    <source>
        <dbReference type="ARBA" id="ARBA00023284"/>
    </source>
</evidence>
<feature type="binding site" evidence="17">
    <location>
        <position position="86"/>
    </location>
    <ligand>
        <name>[4Fe-4S] cluster</name>
        <dbReference type="ChEBI" id="CHEBI:49883"/>
    </ligand>
</feature>
<dbReference type="GO" id="GO:0046872">
    <property type="term" value="F:metal ion binding"/>
    <property type="evidence" value="ECO:0007669"/>
    <property type="project" value="UniProtKB-KW"/>
</dbReference>
<keyword evidence="14 17" id="KW-0676">Redox-active center</keyword>
<evidence type="ECO:0000256" key="2">
    <source>
        <dbReference type="ARBA" id="ARBA00004691"/>
    </source>
</evidence>
<evidence type="ECO:0000256" key="4">
    <source>
        <dbReference type="ARBA" id="ARBA00012622"/>
    </source>
</evidence>
<comment type="pathway">
    <text evidence="2 17">tRNA modification; tRNA-queuosine biosynthesis.</text>
</comment>
<evidence type="ECO:0000256" key="17">
    <source>
        <dbReference type="HAMAP-Rule" id="MF_02089"/>
    </source>
</evidence>
<keyword evidence="11 17" id="KW-0408">Iron</keyword>
<evidence type="ECO:0000256" key="1">
    <source>
        <dbReference type="ARBA" id="ARBA00002268"/>
    </source>
</evidence>
<dbReference type="GO" id="GO:0052693">
    <property type="term" value="F:epoxyqueuosine reductase activity"/>
    <property type="evidence" value="ECO:0007669"/>
    <property type="project" value="UniProtKB-UniRule"/>
</dbReference>
<organism evidence="18 19">
    <name type="scientific">Thermosulfuriphilus ammonigenes</name>
    <dbReference type="NCBI Taxonomy" id="1936021"/>
    <lineage>
        <taxon>Bacteria</taxon>
        <taxon>Pseudomonadati</taxon>
        <taxon>Thermodesulfobacteriota</taxon>
        <taxon>Thermodesulfobacteria</taxon>
        <taxon>Thermodesulfobacteriales</taxon>
        <taxon>Thermodesulfobacteriaceae</taxon>
        <taxon>Thermosulfuriphilus</taxon>
    </lineage>
</organism>
<feature type="binding site" evidence="17">
    <location>
        <position position="83"/>
    </location>
    <ligand>
        <name>[4Fe-4S] cluster</name>
        <dbReference type="ChEBI" id="CHEBI:49883"/>
    </ligand>
</feature>
<evidence type="ECO:0000256" key="3">
    <source>
        <dbReference type="ARBA" id="ARBA00008207"/>
    </source>
</evidence>
<evidence type="ECO:0000313" key="18">
    <source>
        <dbReference type="EMBL" id="QIJ72132.1"/>
    </source>
</evidence>
<evidence type="ECO:0000256" key="8">
    <source>
        <dbReference type="ARBA" id="ARBA00022723"/>
    </source>
</evidence>
<keyword evidence="12 17" id="KW-0411">Iron-sulfur</keyword>
<evidence type="ECO:0000256" key="5">
    <source>
        <dbReference type="ARBA" id="ARBA00016895"/>
    </source>
</evidence>
<dbReference type="PANTHER" id="PTHR36701:SF1">
    <property type="entry name" value="EPOXYQUEUOSINE REDUCTASE QUEH"/>
    <property type="match status" value="1"/>
</dbReference>
<evidence type="ECO:0000256" key="11">
    <source>
        <dbReference type="ARBA" id="ARBA00023004"/>
    </source>
</evidence>
<feature type="binding site" evidence="17">
    <location>
        <position position="9"/>
    </location>
    <ligand>
        <name>[4Fe-4S] cluster</name>
        <dbReference type="ChEBI" id="CHEBI:49883"/>
    </ligand>
</feature>
<keyword evidence="6 17" id="KW-0004">4Fe-4S</keyword>
<dbReference type="Proteomes" id="UP000502179">
    <property type="component" value="Chromosome"/>
</dbReference>
<evidence type="ECO:0000256" key="13">
    <source>
        <dbReference type="ARBA" id="ARBA00023157"/>
    </source>
</evidence>
<dbReference type="UniPathway" id="UPA00392"/>
<keyword evidence="13 17" id="KW-1015">Disulfide bond</keyword>
<keyword evidence="10 17" id="KW-0560">Oxidoreductase</keyword>
<name>A0A6G7PWU9_9BACT</name>
<comment type="catalytic activity">
    <reaction evidence="16 17">
        <text>epoxyqueuosine(34) in tRNA + AH2 = queuosine(34) in tRNA + A + H2O</text>
        <dbReference type="Rhea" id="RHEA:32159"/>
        <dbReference type="Rhea" id="RHEA-COMP:18571"/>
        <dbReference type="Rhea" id="RHEA-COMP:18582"/>
        <dbReference type="ChEBI" id="CHEBI:13193"/>
        <dbReference type="ChEBI" id="CHEBI:15377"/>
        <dbReference type="ChEBI" id="CHEBI:17499"/>
        <dbReference type="ChEBI" id="CHEBI:194431"/>
        <dbReference type="ChEBI" id="CHEBI:194443"/>
        <dbReference type="EC" id="1.17.99.6"/>
    </reaction>
</comment>
<protein>
    <recommendedName>
        <fullName evidence="5 17">Epoxyqueuosine reductase QueH</fullName>
        <ecNumber evidence="4 17">1.17.99.6</ecNumber>
    </recommendedName>
    <alternativeName>
        <fullName evidence="15 17">Queuosine biosynthesis protein QueH</fullName>
    </alternativeName>
</protein>
<reference evidence="18 19" key="1">
    <citation type="submission" date="2020-02" db="EMBL/GenBank/DDBJ databases">
        <title>Genome analysis of Thermosulfuriphilus ammonigenes ST65T, an anaerobic thermophilic chemolithoautotrophic bacterium isolated from a deep-sea hydrothermal vent.</title>
        <authorList>
            <person name="Slobodkina G."/>
            <person name="Allioux M."/>
            <person name="Merkel A."/>
            <person name="Alain K."/>
            <person name="Jebbar M."/>
            <person name="Slobodkin A."/>
        </authorList>
    </citation>
    <scope>NUCLEOTIDE SEQUENCE [LARGE SCALE GENOMIC DNA]</scope>
    <source>
        <strain evidence="18 19">ST65</strain>
    </source>
</reference>
<dbReference type="AlphaFoldDB" id="A0A6G7PWU9"/>
<dbReference type="EC" id="1.17.99.6" evidence="4 17"/>
<evidence type="ECO:0000256" key="16">
    <source>
        <dbReference type="ARBA" id="ARBA00047415"/>
    </source>
</evidence>
<evidence type="ECO:0000256" key="7">
    <source>
        <dbReference type="ARBA" id="ARBA00022694"/>
    </source>
</evidence>
<dbReference type="InterPro" id="IPR003828">
    <property type="entry name" value="QueH"/>
</dbReference>
<keyword evidence="19" id="KW-1185">Reference proteome</keyword>
<gene>
    <name evidence="17" type="primary">queH</name>
    <name evidence="18" type="ORF">G4V39_07560</name>
</gene>
<evidence type="ECO:0000256" key="6">
    <source>
        <dbReference type="ARBA" id="ARBA00022485"/>
    </source>
</evidence>
<accession>A0A6G7PWU9</accession>
<sequence length="183" mass="21859">MKLLLHCCCGPCSFYPVKALREEGLEAVAYFYNPNIHPFREFRRRLQAMRQMAEELKLSLIAETNYGLREYLRRVIFQEEQRCWACYLLRLEATAQKAKELRFSAFSTTLLYSRYQRHNLIQRIGQDLAYRYGLTFIYRDFRQGWPAGQRQARKMGIYLQSYCGCIFSEQERYDKKLKKGGQA</sequence>
<dbReference type="GO" id="GO:0008616">
    <property type="term" value="P:tRNA queuosine(34) biosynthetic process"/>
    <property type="evidence" value="ECO:0007669"/>
    <property type="project" value="UniProtKB-UniRule"/>
</dbReference>
<evidence type="ECO:0000256" key="9">
    <source>
        <dbReference type="ARBA" id="ARBA00022785"/>
    </source>
</evidence>
<comment type="similarity">
    <text evidence="3 17">Belongs to the QueH family.</text>
</comment>
<dbReference type="KEGG" id="tav:G4V39_07560"/>
<evidence type="ECO:0000256" key="15">
    <source>
        <dbReference type="ARBA" id="ARBA00031446"/>
    </source>
</evidence>
<dbReference type="HAMAP" id="MF_02089">
    <property type="entry name" value="QueH"/>
    <property type="match status" value="1"/>
</dbReference>
<comment type="function">
    <text evidence="1 17">Catalyzes the conversion of epoxyqueuosine (oQ) to queuosine (Q), which is a hypermodified base found in the wobble positions of tRNA(Asp), tRNA(Asn), tRNA(His) and tRNA(Tyr).</text>
</comment>
<evidence type="ECO:0000313" key="19">
    <source>
        <dbReference type="Proteomes" id="UP000502179"/>
    </source>
</evidence>
<feature type="binding site" evidence="17">
    <location>
        <position position="8"/>
    </location>
    <ligand>
        <name>[4Fe-4S] cluster</name>
        <dbReference type="ChEBI" id="CHEBI:49883"/>
    </ligand>
</feature>
<proteinExistence type="inferred from homology"/>